<keyword evidence="10" id="KW-1185">Reference proteome</keyword>
<dbReference type="AlphaFoldDB" id="A0A834XX17"/>
<feature type="domain" description="TGS" evidence="8">
    <location>
        <begin position="78"/>
        <end position="123"/>
    </location>
</feature>
<dbReference type="PANTHER" id="PTHR42753:SF9">
    <property type="entry name" value="LARGE RIBOSOMAL SUBUNIT PROTEIN ML39"/>
    <property type="match status" value="1"/>
</dbReference>
<comment type="subcellular location">
    <subcellularLocation>
        <location evidence="1">Mitochondrion</location>
    </subcellularLocation>
</comment>
<dbReference type="GO" id="GO:0005840">
    <property type="term" value="C:ribosome"/>
    <property type="evidence" value="ECO:0007669"/>
    <property type="project" value="UniProtKB-KW"/>
</dbReference>
<keyword evidence="2" id="KW-0689">Ribosomal protein</keyword>
<dbReference type="Gene3D" id="3.10.20.30">
    <property type="match status" value="1"/>
</dbReference>
<protein>
    <recommendedName>
        <fullName evidence="6">Large ribosomal subunit protein mL39</fullName>
    </recommendedName>
    <alternativeName>
        <fullName evidence="7">39S ribosomal protein L39, mitochondrial</fullName>
    </alternativeName>
</protein>
<dbReference type="GO" id="GO:0003723">
    <property type="term" value="F:RNA binding"/>
    <property type="evidence" value="ECO:0007669"/>
    <property type="project" value="TreeGrafter"/>
</dbReference>
<dbReference type="CDD" id="cd01667">
    <property type="entry name" value="TGS_ThrRS"/>
    <property type="match status" value="1"/>
</dbReference>
<dbReference type="SUPFAM" id="SSF55186">
    <property type="entry name" value="ThrRS/AlaRS common domain"/>
    <property type="match status" value="1"/>
</dbReference>
<dbReference type="InterPro" id="IPR012675">
    <property type="entry name" value="Beta-grasp_dom_sf"/>
</dbReference>
<reference evidence="9 10" key="1">
    <citation type="submission" date="2020-08" db="EMBL/GenBank/DDBJ databases">
        <title>Aphidius gifuensis genome sequencing and assembly.</title>
        <authorList>
            <person name="Du Z."/>
        </authorList>
    </citation>
    <scope>NUCLEOTIDE SEQUENCE [LARGE SCALE GENOMIC DNA]</scope>
    <source>
        <strain evidence="9">YNYX2018</strain>
        <tissue evidence="9">Adults</tissue>
    </source>
</reference>
<dbReference type="InterPro" id="IPR004095">
    <property type="entry name" value="TGS"/>
</dbReference>
<accession>A0A834XX17</accession>
<evidence type="ECO:0000256" key="5">
    <source>
        <dbReference type="ARBA" id="ARBA00061231"/>
    </source>
</evidence>
<evidence type="ECO:0000256" key="7">
    <source>
        <dbReference type="ARBA" id="ARBA00075914"/>
    </source>
</evidence>
<evidence type="ECO:0000313" key="9">
    <source>
        <dbReference type="EMBL" id="KAF7993172.1"/>
    </source>
</evidence>
<evidence type="ECO:0000259" key="8">
    <source>
        <dbReference type="Pfam" id="PF02824"/>
    </source>
</evidence>
<comment type="similarity">
    <text evidence="5">Belongs to the mitochondrion-specific ribosomal protein mL39 family.</text>
</comment>
<dbReference type="InterPro" id="IPR050062">
    <property type="entry name" value="Pro-tRNA_synthetase"/>
</dbReference>
<evidence type="ECO:0000256" key="2">
    <source>
        <dbReference type="ARBA" id="ARBA00022980"/>
    </source>
</evidence>
<dbReference type="GO" id="GO:0005739">
    <property type="term" value="C:mitochondrion"/>
    <property type="evidence" value="ECO:0007669"/>
    <property type="project" value="UniProtKB-SubCell"/>
</dbReference>
<gene>
    <name evidence="9" type="ORF">HCN44_006232</name>
</gene>
<evidence type="ECO:0000256" key="6">
    <source>
        <dbReference type="ARBA" id="ARBA00071662"/>
    </source>
</evidence>
<sequence>MMIQRLKGFYSAVSKLQPQINGIRCMSSLLTKSDAQERRNEAFNNEKKRQRAAVGRIEKVTVTYQGNGEEIKLLMNKELSTPYDCARHITEGVATTSALASVNGVPWDMHRPLVSDCELKLFTMRTPDRSVNNAFWRTCSLMLGAVVDSAFKDNITCHLHSFTSPNIKSGSFLYDVYLDLPNWSPTLAEMKSLSGLFSQLCEKKLPIERLEVDTGYALDMFQDNPYKTQQIPNIAKFNENKIVLYRIGKHIDISKGPMICHTGIVGRCTINGIHKIKNDAGETLYRFQGIALPKGIILNHFIYSVLEKRSEKLNQTVWMPQRMEPESEQSISIAAKN</sequence>
<dbReference type="Pfam" id="PF02824">
    <property type="entry name" value="TGS"/>
    <property type="match status" value="1"/>
</dbReference>
<dbReference type="EMBL" id="JACMRX010000003">
    <property type="protein sequence ID" value="KAF7993172.1"/>
    <property type="molecule type" value="Genomic_DNA"/>
</dbReference>
<evidence type="ECO:0000256" key="4">
    <source>
        <dbReference type="ARBA" id="ARBA00023274"/>
    </source>
</evidence>
<dbReference type="OrthoDB" id="5870821at2759"/>
<evidence type="ECO:0000256" key="1">
    <source>
        <dbReference type="ARBA" id="ARBA00004173"/>
    </source>
</evidence>
<keyword evidence="3" id="KW-0496">Mitochondrion</keyword>
<organism evidence="9 10">
    <name type="scientific">Aphidius gifuensis</name>
    <name type="common">Parasitoid wasp</name>
    <dbReference type="NCBI Taxonomy" id="684658"/>
    <lineage>
        <taxon>Eukaryota</taxon>
        <taxon>Metazoa</taxon>
        <taxon>Ecdysozoa</taxon>
        <taxon>Arthropoda</taxon>
        <taxon>Hexapoda</taxon>
        <taxon>Insecta</taxon>
        <taxon>Pterygota</taxon>
        <taxon>Neoptera</taxon>
        <taxon>Endopterygota</taxon>
        <taxon>Hymenoptera</taxon>
        <taxon>Apocrita</taxon>
        <taxon>Ichneumonoidea</taxon>
        <taxon>Braconidae</taxon>
        <taxon>Aphidiinae</taxon>
        <taxon>Aphidius</taxon>
    </lineage>
</organism>
<evidence type="ECO:0000313" key="10">
    <source>
        <dbReference type="Proteomes" id="UP000639338"/>
    </source>
</evidence>
<name>A0A834XX17_APHGI</name>
<dbReference type="FunFam" id="3.30.980.10:FF:000006">
    <property type="entry name" value="39S ribosomal protein L39, mitochondrial"/>
    <property type="match status" value="1"/>
</dbReference>
<dbReference type="GO" id="GO:0000166">
    <property type="term" value="F:nucleotide binding"/>
    <property type="evidence" value="ECO:0007669"/>
    <property type="project" value="InterPro"/>
</dbReference>
<proteinExistence type="inferred from homology"/>
<evidence type="ECO:0000256" key="3">
    <source>
        <dbReference type="ARBA" id="ARBA00023128"/>
    </source>
</evidence>
<dbReference type="InterPro" id="IPR018163">
    <property type="entry name" value="Thr/Ala-tRNA-synth_IIc_edit"/>
</dbReference>
<dbReference type="Proteomes" id="UP000639338">
    <property type="component" value="Unassembled WGS sequence"/>
</dbReference>
<dbReference type="InterPro" id="IPR012676">
    <property type="entry name" value="TGS-like"/>
</dbReference>
<dbReference type="PANTHER" id="PTHR42753">
    <property type="entry name" value="MITOCHONDRIAL RIBOSOME PROTEIN L39/PROLYL-TRNA LIGASE FAMILY MEMBER"/>
    <property type="match status" value="1"/>
</dbReference>
<keyword evidence="4" id="KW-0687">Ribonucleoprotein</keyword>
<dbReference type="Gene3D" id="3.30.980.10">
    <property type="entry name" value="Threonyl-trna Synthetase, Chain A, domain 2"/>
    <property type="match status" value="1"/>
</dbReference>
<comment type="caution">
    <text evidence="9">The sequence shown here is derived from an EMBL/GenBank/DDBJ whole genome shotgun (WGS) entry which is preliminary data.</text>
</comment>
<dbReference type="GO" id="GO:1990904">
    <property type="term" value="C:ribonucleoprotein complex"/>
    <property type="evidence" value="ECO:0007669"/>
    <property type="project" value="UniProtKB-KW"/>
</dbReference>
<dbReference type="SUPFAM" id="SSF81271">
    <property type="entry name" value="TGS-like"/>
    <property type="match status" value="1"/>
</dbReference>